<dbReference type="EMBL" id="PFOB01000055">
    <property type="protein sequence ID" value="PIZ62442.1"/>
    <property type="molecule type" value="Genomic_DNA"/>
</dbReference>
<gene>
    <name evidence="2" type="ORF">COY16_04320</name>
</gene>
<dbReference type="InterPro" id="IPR051404">
    <property type="entry name" value="TA_system_antitoxin"/>
</dbReference>
<dbReference type="PANTHER" id="PTHR34504:SF2">
    <property type="entry name" value="UPF0150 PROTEIN SSL0259"/>
    <property type="match status" value="1"/>
</dbReference>
<evidence type="ECO:0000259" key="1">
    <source>
        <dbReference type="Pfam" id="PF15919"/>
    </source>
</evidence>
<dbReference type="InterPro" id="IPR031807">
    <property type="entry name" value="HicB-like"/>
</dbReference>
<protein>
    <submittedName>
        <fullName evidence="2">Type II toxin-antitoxin system HicB family antitoxin</fullName>
    </submittedName>
</protein>
<accession>A0A2M7TXT7</accession>
<dbReference type="PANTHER" id="PTHR34504">
    <property type="entry name" value="ANTITOXIN HICB"/>
    <property type="match status" value="1"/>
</dbReference>
<organism evidence="2 3">
    <name type="scientific">Candidatus Roizmanbacteria bacterium CG_4_10_14_0_2_um_filter_39_13</name>
    <dbReference type="NCBI Taxonomy" id="1974825"/>
    <lineage>
        <taxon>Bacteria</taxon>
        <taxon>Candidatus Roizmaniibacteriota</taxon>
    </lineage>
</organism>
<proteinExistence type="predicted"/>
<evidence type="ECO:0000313" key="2">
    <source>
        <dbReference type="EMBL" id="PIZ62442.1"/>
    </source>
</evidence>
<dbReference type="InterPro" id="IPR035069">
    <property type="entry name" value="TTHA1013/TTHA0281-like"/>
</dbReference>
<dbReference type="Proteomes" id="UP000228503">
    <property type="component" value="Unassembled WGS sequence"/>
</dbReference>
<name>A0A2M7TXT7_9BACT</name>
<sequence>MAQKNVRILQYDVIFEEAEEGGYSAYVPTLPGCISEGDSFEEVKTNIQEAITAYLESLEKDEIKDTFESTGNTMIGRVDIPYPKTI</sequence>
<reference evidence="3" key="1">
    <citation type="submission" date="2017-09" db="EMBL/GenBank/DDBJ databases">
        <title>Depth-based differentiation of microbial function through sediment-hosted aquifers and enrichment of novel symbionts in the deep terrestrial subsurface.</title>
        <authorList>
            <person name="Probst A.J."/>
            <person name="Ladd B."/>
            <person name="Jarett J.K."/>
            <person name="Geller-Mcgrath D.E."/>
            <person name="Sieber C.M.K."/>
            <person name="Emerson J.B."/>
            <person name="Anantharaman K."/>
            <person name="Thomas B.C."/>
            <person name="Malmstrom R."/>
            <person name="Stieglmeier M."/>
            <person name="Klingl A."/>
            <person name="Woyke T."/>
            <person name="Ryan C.M."/>
            <person name="Banfield J.F."/>
        </authorList>
    </citation>
    <scope>NUCLEOTIDE SEQUENCE [LARGE SCALE GENOMIC DNA]</scope>
</reference>
<feature type="domain" description="HicB-like antitoxin of toxin-antitoxin system" evidence="1">
    <location>
        <begin position="11"/>
        <end position="65"/>
    </location>
</feature>
<comment type="caution">
    <text evidence="2">The sequence shown here is derived from an EMBL/GenBank/DDBJ whole genome shotgun (WGS) entry which is preliminary data.</text>
</comment>
<dbReference type="Pfam" id="PF15919">
    <property type="entry name" value="HicB_lk_antitox"/>
    <property type="match status" value="1"/>
</dbReference>
<evidence type="ECO:0000313" key="3">
    <source>
        <dbReference type="Proteomes" id="UP000228503"/>
    </source>
</evidence>
<dbReference type="AlphaFoldDB" id="A0A2M7TXT7"/>
<dbReference type="Gene3D" id="3.30.160.250">
    <property type="match status" value="1"/>
</dbReference>
<dbReference type="SUPFAM" id="SSF143100">
    <property type="entry name" value="TTHA1013/TTHA0281-like"/>
    <property type="match status" value="1"/>
</dbReference>